<dbReference type="SUPFAM" id="SSF56712">
    <property type="entry name" value="Prokaryotic type I DNA topoisomerase"/>
    <property type="match status" value="1"/>
</dbReference>
<dbReference type="InterPro" id="IPR034149">
    <property type="entry name" value="TOPRIM_TopoI"/>
</dbReference>
<dbReference type="NCBIfam" id="TIGR01051">
    <property type="entry name" value="topA_bact"/>
    <property type="match status" value="1"/>
</dbReference>
<dbReference type="Gene3D" id="1.10.460.10">
    <property type="entry name" value="Topoisomerase I, domain 2"/>
    <property type="match status" value="1"/>
</dbReference>
<dbReference type="CDD" id="cd00186">
    <property type="entry name" value="TOP1Ac"/>
    <property type="match status" value="1"/>
</dbReference>
<evidence type="ECO:0000256" key="7">
    <source>
        <dbReference type="ARBA" id="ARBA00023029"/>
    </source>
</evidence>
<dbReference type="GO" id="GO:0003677">
    <property type="term" value="F:DNA binding"/>
    <property type="evidence" value="ECO:0007669"/>
    <property type="project" value="UniProtKB-KW"/>
</dbReference>
<evidence type="ECO:0000256" key="5">
    <source>
        <dbReference type="ARBA" id="ARBA00022833"/>
    </source>
</evidence>
<evidence type="ECO:0000256" key="9">
    <source>
        <dbReference type="ARBA" id="ARBA00023235"/>
    </source>
</evidence>
<evidence type="ECO:0000313" key="15">
    <source>
        <dbReference type="Proteomes" id="UP000264882"/>
    </source>
</evidence>
<dbReference type="Pfam" id="PF01751">
    <property type="entry name" value="Toprim"/>
    <property type="match status" value="1"/>
</dbReference>
<keyword evidence="15" id="KW-1185">Reference proteome</keyword>
<name>A0A4P1QGI4_9BACT</name>
<dbReference type="InterPro" id="IPR003601">
    <property type="entry name" value="Topo_IA_2"/>
</dbReference>
<dbReference type="CDD" id="cd03363">
    <property type="entry name" value="TOPRIM_TopoIA_TopoI"/>
    <property type="match status" value="1"/>
</dbReference>
<protein>
    <recommendedName>
        <fullName evidence="10">DNA topoisomerase 1</fullName>
        <ecNumber evidence="10">5.6.2.1</ecNumber>
    </recommendedName>
    <alternativeName>
        <fullName evidence="10">DNA topoisomerase I</fullName>
    </alternativeName>
</protein>
<evidence type="ECO:0000259" key="12">
    <source>
        <dbReference type="PROSITE" id="PS52039"/>
    </source>
</evidence>
<dbReference type="Pfam" id="PF01396">
    <property type="entry name" value="Zn_ribbon_Top1"/>
    <property type="match status" value="1"/>
</dbReference>
<comment type="similarity">
    <text evidence="2 10">Belongs to the type IA topoisomerase family.</text>
</comment>
<dbReference type="GO" id="GO:0006265">
    <property type="term" value="P:DNA topological change"/>
    <property type="evidence" value="ECO:0007669"/>
    <property type="project" value="UniProtKB-UniRule"/>
</dbReference>
<dbReference type="InterPro" id="IPR013825">
    <property type="entry name" value="Topo_IA_cen_sub2"/>
</dbReference>
<evidence type="ECO:0000313" key="13">
    <source>
        <dbReference type="EMBL" id="ASI53980.1"/>
    </source>
</evidence>
<feature type="active site" description="O-(5'-phospho-DNA)-tyrosine intermediate" evidence="10">
    <location>
        <position position="291"/>
    </location>
</feature>
<dbReference type="PROSITE" id="PS52039">
    <property type="entry name" value="TOPO_IA_2"/>
    <property type="match status" value="1"/>
</dbReference>
<organism evidence="13 15">
    <name type="scientific">Metamycoplasma hyosynoviae</name>
    <dbReference type="NCBI Taxonomy" id="29559"/>
    <lineage>
        <taxon>Bacteria</taxon>
        <taxon>Bacillati</taxon>
        <taxon>Mycoplasmatota</taxon>
        <taxon>Mycoplasmoidales</taxon>
        <taxon>Metamycoplasmataceae</taxon>
        <taxon>Metamycoplasma</taxon>
    </lineage>
</organism>
<reference evidence="14" key="2">
    <citation type="submission" date="2023-04" db="EMBL/GenBank/DDBJ databases">
        <title>Genomes of recent Mycoplasma hyosynoviae isolates 2023.</title>
        <authorList>
            <person name="Spergser J."/>
        </authorList>
    </citation>
    <scope>NUCLEOTIDE SEQUENCE</scope>
    <source>
        <strain evidence="14">SN1J23N</strain>
    </source>
</reference>
<dbReference type="PROSITE" id="PS50880">
    <property type="entry name" value="TOPRIM"/>
    <property type="match status" value="1"/>
</dbReference>
<proteinExistence type="inferred from homology"/>
<feature type="site" description="Interaction with DNA" evidence="10">
    <location>
        <position position="140"/>
    </location>
</feature>
<evidence type="ECO:0000256" key="4">
    <source>
        <dbReference type="ARBA" id="ARBA00022771"/>
    </source>
</evidence>
<dbReference type="InterPro" id="IPR028612">
    <property type="entry name" value="Topoisom_1_IA"/>
</dbReference>
<dbReference type="SUPFAM" id="SSF57783">
    <property type="entry name" value="Zinc beta-ribbon"/>
    <property type="match status" value="1"/>
</dbReference>
<dbReference type="InterPro" id="IPR013824">
    <property type="entry name" value="Topo_IA_cen_sub1"/>
</dbReference>
<dbReference type="InterPro" id="IPR013497">
    <property type="entry name" value="Topo_IA_cen"/>
</dbReference>
<comment type="catalytic activity">
    <reaction evidence="1 10">
        <text>ATP-independent breakage of single-stranded DNA, followed by passage and rejoining.</text>
        <dbReference type="EC" id="5.6.2.1"/>
    </reaction>
</comment>
<dbReference type="PANTHER" id="PTHR42785:SF1">
    <property type="entry name" value="DNA TOPOISOMERASE"/>
    <property type="match status" value="1"/>
</dbReference>
<feature type="domain" description="Toprim" evidence="11">
    <location>
        <begin position="3"/>
        <end position="116"/>
    </location>
</feature>
<dbReference type="HAMAP" id="MF_00952">
    <property type="entry name" value="Topoisom_1_prok"/>
    <property type="match status" value="1"/>
</dbReference>
<dbReference type="InterPro" id="IPR003602">
    <property type="entry name" value="Topo_IA_DNA-bd_dom"/>
</dbReference>
<dbReference type="RefSeq" id="WP_119863866.1">
    <property type="nucleotide sequence ID" value="NZ_CP008748.1"/>
</dbReference>
<sequence>MSNKLMIVESPNKVKTIQRYLGDDFTVLSSVGHILKMKTVGENQLGIDFDNWEPLMAIDSSKTKIIKDLKEAAKKSDLVYVATDPDREGEAIAQNLVDVLKIENKYKRIKYNEITKEAIEAAIENPILIDTNLVNAQKTRRMLDRIIGFKLSQLIKTKIKNAPTIPSAGRVQSIALKLVCDREREINAFVPIKYSKIEAMIKGDIVAVFYYPEDKDFANDNTWISPEKSEEILKNLNIKKLLRVQDLKISKRKESQVTPFKQSVLYKEAKYASQVVQSSAQKLFENGLISYPRTDSTRLSASFVSKAKKYIEDKFGADYIADEIKGVAGDQDAHEAIRPTDIYLTPQKATAEYSLDETDSYIYELIYNKTICSIMKPPVREIYHYDLIHDYSQNNYFFKISYSKIIFDGYYKVIGTEAENNIPSYKIGDVFDVNEFSLSNKETQPPARYNDGSLIKMLDDIKVGRPSTFATTVAVIKKRLFVQSAGGNSLQPTAFGIAVLEKLIEGFPKTINEEYTASVEEELDKISEGNENYKEVLARFWHAFTNSFESATNTMEISIIPQEFVNEKCPTCGNELIYRYAKKTRQKFIGCSNFPACHYLRNIEDQKSGFKMKWFKKKLTKGK</sequence>
<keyword evidence="9 10" id="KW-0413">Isomerase</keyword>
<keyword evidence="3" id="KW-0479">Metal-binding</keyword>
<dbReference type="InterPro" id="IPR006171">
    <property type="entry name" value="TOPRIM_dom"/>
</dbReference>
<comment type="caution">
    <text evidence="10">Lacks conserved residue(s) required for the propagation of feature annotation.</text>
</comment>
<keyword evidence="6" id="KW-0460">Magnesium</keyword>
<reference evidence="13 15" key="1">
    <citation type="submission" date="2014-06" db="EMBL/GenBank/DDBJ databases">
        <title>The Whole Genome Sequence of Mycoplasma hyosynoviae strain ATCC 27095.</title>
        <authorList>
            <person name="Calcutt M.J."/>
            <person name="Foecking M.F."/>
        </authorList>
    </citation>
    <scope>NUCLEOTIDE SEQUENCE [LARGE SCALE GENOMIC DNA]</scope>
    <source>
        <strain evidence="13 15">M60</strain>
    </source>
</reference>
<dbReference type="InterPro" id="IPR013826">
    <property type="entry name" value="Topo_IA_cen_sub3"/>
</dbReference>
<dbReference type="Proteomes" id="UP001233782">
    <property type="component" value="Unassembled WGS sequence"/>
</dbReference>
<dbReference type="Proteomes" id="UP000264882">
    <property type="component" value="Chromosome"/>
</dbReference>
<dbReference type="InterPro" id="IPR023405">
    <property type="entry name" value="Topo_IA_core_domain"/>
</dbReference>
<comment type="function">
    <text evidence="10">Releases the supercoiling and torsional tension of DNA, which is introduced during the DNA replication and transcription, by transiently cleaving and rejoining one strand of the DNA duplex. Introduces a single-strand break via transesterification at a target site in duplex DNA. The scissile phosphodiester is attacked by the catalytic tyrosine of the enzyme, resulting in the formation of a DNA-(5'-phosphotyrosyl)-enzyme intermediate and the expulsion of a 3'-OH DNA strand. The free DNA strand then undergoes passage around the unbroken strand, thus removing DNA supercoils. Finally, in the religation step, the DNA 3'-OH attacks the covalent intermediate to expel the active-site tyrosine and restore the DNA phosphodiester backbone.</text>
</comment>
<dbReference type="InterPro" id="IPR005733">
    <property type="entry name" value="TopoI_bac-type"/>
</dbReference>
<dbReference type="Gene3D" id="1.10.290.10">
    <property type="entry name" value="Topoisomerase I, domain 4"/>
    <property type="match status" value="1"/>
</dbReference>
<evidence type="ECO:0000259" key="11">
    <source>
        <dbReference type="PROSITE" id="PS50880"/>
    </source>
</evidence>
<dbReference type="InterPro" id="IPR013498">
    <property type="entry name" value="Topo_IA_Znf"/>
</dbReference>
<dbReference type="PANTHER" id="PTHR42785">
    <property type="entry name" value="DNA TOPOISOMERASE, TYPE IA, CORE"/>
    <property type="match status" value="1"/>
</dbReference>
<keyword evidence="8 10" id="KW-0238">DNA-binding</keyword>
<dbReference type="SMART" id="SM00437">
    <property type="entry name" value="TOP1Ac"/>
    <property type="match status" value="1"/>
</dbReference>
<evidence type="ECO:0000256" key="6">
    <source>
        <dbReference type="ARBA" id="ARBA00022842"/>
    </source>
</evidence>
<dbReference type="Pfam" id="PF01131">
    <property type="entry name" value="Topoisom_bac"/>
    <property type="match status" value="1"/>
</dbReference>
<evidence type="ECO:0000256" key="10">
    <source>
        <dbReference type="HAMAP-Rule" id="MF_00952"/>
    </source>
</evidence>
<dbReference type="GO" id="GO:0003917">
    <property type="term" value="F:DNA topoisomerase type I (single strand cut, ATP-independent) activity"/>
    <property type="evidence" value="ECO:0007669"/>
    <property type="project" value="UniProtKB-UniRule"/>
</dbReference>
<feature type="domain" description="Topo IA-type catalytic" evidence="12">
    <location>
        <begin position="130"/>
        <end position="548"/>
    </location>
</feature>
<evidence type="ECO:0000313" key="14">
    <source>
        <dbReference type="EMBL" id="MDI3048252.1"/>
    </source>
</evidence>
<dbReference type="Gene3D" id="3.30.65.10">
    <property type="entry name" value="Bacterial Topoisomerase I, domain 1"/>
    <property type="match status" value="1"/>
</dbReference>
<comment type="subunit">
    <text evidence="10">Monomer.</text>
</comment>
<dbReference type="Gene3D" id="3.40.50.140">
    <property type="match status" value="1"/>
</dbReference>
<dbReference type="GO" id="GO:0005694">
    <property type="term" value="C:chromosome"/>
    <property type="evidence" value="ECO:0007669"/>
    <property type="project" value="InterPro"/>
</dbReference>
<feature type="site" description="Interaction with DNA" evidence="10">
    <location>
        <position position="144"/>
    </location>
</feature>
<feature type="site" description="Interaction with DNA" evidence="10">
    <location>
        <position position="293"/>
    </location>
</feature>
<dbReference type="AlphaFoldDB" id="A0A4P1QGI4"/>
<feature type="site" description="Interaction with DNA" evidence="10">
    <location>
        <position position="479"/>
    </location>
</feature>
<evidence type="ECO:0000256" key="1">
    <source>
        <dbReference type="ARBA" id="ARBA00000213"/>
    </source>
</evidence>
<dbReference type="EMBL" id="CP008748">
    <property type="protein sequence ID" value="ASI53980.1"/>
    <property type="molecule type" value="Genomic_DNA"/>
</dbReference>
<evidence type="ECO:0000256" key="3">
    <source>
        <dbReference type="ARBA" id="ARBA00022723"/>
    </source>
</evidence>
<gene>
    <name evidence="10 14" type="primary">topA</name>
    <name evidence="13" type="ORF">MHSN_02150</name>
    <name evidence="14" type="ORF">QJ129_03220</name>
</gene>
<evidence type="ECO:0000256" key="8">
    <source>
        <dbReference type="ARBA" id="ARBA00023125"/>
    </source>
</evidence>
<feature type="site" description="Interaction with DNA" evidence="10">
    <location>
        <position position="141"/>
    </location>
</feature>
<accession>A0A4P1QGI4</accession>
<dbReference type="PRINTS" id="PR00417">
    <property type="entry name" value="PRTPISMRASEI"/>
</dbReference>
<evidence type="ECO:0000256" key="2">
    <source>
        <dbReference type="ARBA" id="ARBA00009446"/>
    </source>
</evidence>
<dbReference type="EC" id="5.6.2.1" evidence="10"/>
<dbReference type="SMART" id="SM00436">
    <property type="entry name" value="TOP1Bc"/>
    <property type="match status" value="1"/>
</dbReference>
<dbReference type="EMBL" id="JASBCP010000008">
    <property type="protein sequence ID" value="MDI3048252.1"/>
    <property type="molecule type" value="Genomic_DNA"/>
</dbReference>
<keyword evidence="5" id="KW-0862">Zinc</keyword>
<keyword evidence="7 10" id="KW-0799">Topoisomerase</keyword>
<dbReference type="Gene3D" id="2.70.20.10">
    <property type="entry name" value="Topoisomerase I, domain 3"/>
    <property type="match status" value="1"/>
</dbReference>
<dbReference type="GO" id="GO:0008270">
    <property type="term" value="F:zinc ion binding"/>
    <property type="evidence" value="ECO:0007669"/>
    <property type="project" value="UniProtKB-KW"/>
</dbReference>
<dbReference type="KEGG" id="mhyv:MHSN_02150"/>
<keyword evidence="4" id="KW-0863">Zinc-finger</keyword>
<dbReference type="SMART" id="SM00493">
    <property type="entry name" value="TOPRIM"/>
    <property type="match status" value="1"/>
</dbReference>
<feature type="region of interest" description="Interaction with DNA" evidence="10">
    <location>
        <begin position="167"/>
        <end position="172"/>
    </location>
</feature>
<feature type="site" description="Interaction with DNA" evidence="10">
    <location>
        <position position="33"/>
    </location>
</feature>
<dbReference type="InterPro" id="IPR000380">
    <property type="entry name" value="Topo_IA"/>
</dbReference>